<feature type="transmembrane region" description="Helical" evidence="4">
    <location>
        <begin position="61"/>
        <end position="81"/>
    </location>
</feature>
<dbReference type="GO" id="GO:0007165">
    <property type="term" value="P:signal transduction"/>
    <property type="evidence" value="ECO:0007669"/>
    <property type="project" value="UniProtKB-KW"/>
</dbReference>
<dbReference type="PROSITE" id="PS50111">
    <property type="entry name" value="CHEMOTAXIS_TRANSDUC_2"/>
    <property type="match status" value="1"/>
</dbReference>
<accession>A0A833H0Y7</accession>
<keyword evidence="1 3" id="KW-0807">Transducer</keyword>
<dbReference type="InterPro" id="IPR003660">
    <property type="entry name" value="HAMP_dom"/>
</dbReference>
<evidence type="ECO:0000313" key="8">
    <source>
        <dbReference type="Proteomes" id="UP000460298"/>
    </source>
</evidence>
<dbReference type="GO" id="GO:0016020">
    <property type="term" value="C:membrane"/>
    <property type="evidence" value="ECO:0007669"/>
    <property type="project" value="InterPro"/>
</dbReference>
<sequence length="849" mass="95310">MLIVDRILEYVRSIRVPVEAAAFKRWLFWFPEALLALAGLPAFFLFRILLEPSLLKYPGSLLLALSISFTVIVAAGLLCYFRSRKDVDSYFEQLNDLNAWSEQQRAQSVNRMLQIPFRFTLNLSVRITLLAMLTLAIRFAFIDASIYDSIRFIAQILISASFIIFVLLAYHRLIIGNLLNRTQFLKAPVHLLQFNKLREIVSFSVFLALGFFTGWLILVIKVTGGHSLFQEELKEKEGLRSVLQMQLNQRLEVMEAQCLQTRSLIDRDATDEEIRQQLKHPKSPTLKYIVRWADGIVKGSSLTLPAPDQWKGRSFFIDVVYENDKALLLAACPGKNTAAGLIYDGHGEFSLIQAALPAGLHIVLAREDGTIAYHPDTSLIGKSFASLEDAEFSGDERKPQVVYYHEDNVDRVLIGPHQGGPLSVLLLTDAKHLEKNVDHLLFYISLVMFPLALAFSAGMHLLLFFNLGSVRSLKDQVTRLAEGDLQAHIEYITGDSLGQLSLHLNELIEKLQSIVNQTRFTIGLILRRNQQNLLLTEENRQQFQAISATVEEIATSSTEILTTVEEVDQKTQHQIGNIDQYLQAIEKLTVTIGKMNETVNQLNSLYNSTRSEASIGRSLLKDLKDAMRSLDDRANQIEGIVGFINDISKQVNLLALNASIEAARAGEAGRGFAVVADEVSRLADRISESVKNISSLVQGNREESKRGFENATEAARLFNRVLVDMNTINDVIEEIAKTRNDLSLTNQFVAERNNEINEIVKFISANSKEQRYALNEIGIGLNTVMKAVTGHLSQNEKIHSEAATLLGFTGDLKEILQFFTETEQERRLEASLEALDNGALPHEDDRNNP</sequence>
<keyword evidence="4" id="KW-0812">Transmembrane</keyword>
<dbReference type="Pfam" id="PF00015">
    <property type="entry name" value="MCPsignal"/>
    <property type="match status" value="1"/>
</dbReference>
<dbReference type="CDD" id="cd06225">
    <property type="entry name" value="HAMP"/>
    <property type="match status" value="1"/>
</dbReference>
<dbReference type="InterPro" id="IPR004089">
    <property type="entry name" value="MCPsignal_dom"/>
</dbReference>
<keyword evidence="4" id="KW-1133">Transmembrane helix</keyword>
<feature type="transmembrane region" description="Helical" evidence="4">
    <location>
        <begin position="153"/>
        <end position="179"/>
    </location>
</feature>
<dbReference type="Proteomes" id="UP000460298">
    <property type="component" value="Unassembled WGS sequence"/>
</dbReference>
<evidence type="ECO:0000259" key="5">
    <source>
        <dbReference type="PROSITE" id="PS50111"/>
    </source>
</evidence>
<evidence type="ECO:0000256" key="1">
    <source>
        <dbReference type="ARBA" id="ARBA00023224"/>
    </source>
</evidence>
<dbReference type="PROSITE" id="PS50885">
    <property type="entry name" value="HAMP"/>
    <property type="match status" value="1"/>
</dbReference>
<dbReference type="Gene3D" id="1.10.287.950">
    <property type="entry name" value="Methyl-accepting chemotaxis protein"/>
    <property type="match status" value="1"/>
</dbReference>
<dbReference type="SMART" id="SM00283">
    <property type="entry name" value="MA"/>
    <property type="match status" value="1"/>
</dbReference>
<name>A0A833H0Y7_9LEPT</name>
<evidence type="ECO:0000313" key="7">
    <source>
        <dbReference type="EMBL" id="KAB2931816.1"/>
    </source>
</evidence>
<proteinExistence type="inferred from homology"/>
<evidence type="ECO:0000256" key="3">
    <source>
        <dbReference type="PROSITE-ProRule" id="PRU00284"/>
    </source>
</evidence>
<reference evidence="7 8" key="1">
    <citation type="submission" date="2019-10" db="EMBL/GenBank/DDBJ databases">
        <title>Extracellular Electron Transfer in a Candidatus Methanoperedens spp. Enrichment Culture.</title>
        <authorList>
            <person name="Berger S."/>
            <person name="Rangel Shaw D."/>
            <person name="Berben T."/>
            <person name="In 'T Zandt M."/>
            <person name="Frank J."/>
            <person name="Reimann J."/>
            <person name="Jetten M.S.M."/>
            <person name="Welte C.U."/>
        </authorList>
    </citation>
    <scope>NUCLEOTIDE SEQUENCE [LARGE SCALE GENOMIC DNA]</scope>
    <source>
        <strain evidence="7">SB12</strain>
    </source>
</reference>
<feature type="transmembrane region" description="Helical" evidence="4">
    <location>
        <begin position="200"/>
        <end position="220"/>
    </location>
</feature>
<protein>
    <submittedName>
        <fullName evidence="7">Methyl-accepting chemotaxis protein</fullName>
    </submittedName>
</protein>
<comment type="caution">
    <text evidence="7">The sequence shown here is derived from an EMBL/GenBank/DDBJ whole genome shotgun (WGS) entry which is preliminary data.</text>
</comment>
<dbReference type="SMART" id="SM00304">
    <property type="entry name" value="HAMP"/>
    <property type="match status" value="1"/>
</dbReference>
<feature type="transmembrane region" description="Helical" evidence="4">
    <location>
        <begin position="119"/>
        <end position="141"/>
    </location>
</feature>
<evidence type="ECO:0000259" key="6">
    <source>
        <dbReference type="PROSITE" id="PS50885"/>
    </source>
</evidence>
<dbReference type="AlphaFoldDB" id="A0A833H0Y7"/>
<dbReference type="PANTHER" id="PTHR32089">
    <property type="entry name" value="METHYL-ACCEPTING CHEMOTAXIS PROTEIN MCPB"/>
    <property type="match status" value="1"/>
</dbReference>
<evidence type="ECO:0000256" key="2">
    <source>
        <dbReference type="ARBA" id="ARBA00029447"/>
    </source>
</evidence>
<feature type="domain" description="Methyl-accepting transducer" evidence="5">
    <location>
        <begin position="549"/>
        <end position="778"/>
    </location>
</feature>
<dbReference type="Gene3D" id="6.10.340.10">
    <property type="match status" value="1"/>
</dbReference>
<dbReference type="SUPFAM" id="SSF58104">
    <property type="entry name" value="Methyl-accepting chemotaxis protein (MCP) signaling domain"/>
    <property type="match status" value="1"/>
</dbReference>
<organism evidence="7 8">
    <name type="scientific">Leptonema illini</name>
    <dbReference type="NCBI Taxonomy" id="183"/>
    <lineage>
        <taxon>Bacteria</taxon>
        <taxon>Pseudomonadati</taxon>
        <taxon>Spirochaetota</taxon>
        <taxon>Spirochaetia</taxon>
        <taxon>Leptospirales</taxon>
        <taxon>Leptospiraceae</taxon>
        <taxon>Leptonema</taxon>
    </lineage>
</organism>
<keyword evidence="4" id="KW-0472">Membrane</keyword>
<comment type="similarity">
    <text evidence="2">Belongs to the methyl-accepting chemotaxis (MCP) protein family.</text>
</comment>
<feature type="transmembrane region" description="Helical" evidence="4">
    <location>
        <begin position="26"/>
        <end position="49"/>
    </location>
</feature>
<dbReference type="Pfam" id="PF00672">
    <property type="entry name" value="HAMP"/>
    <property type="match status" value="1"/>
</dbReference>
<gene>
    <name evidence="7" type="ORF">F9K24_12860</name>
</gene>
<feature type="domain" description="HAMP" evidence="6">
    <location>
        <begin position="470"/>
        <end position="516"/>
    </location>
</feature>
<dbReference type="EMBL" id="WBUI01000012">
    <property type="protein sequence ID" value="KAB2931816.1"/>
    <property type="molecule type" value="Genomic_DNA"/>
</dbReference>
<evidence type="ECO:0000256" key="4">
    <source>
        <dbReference type="SAM" id="Phobius"/>
    </source>
</evidence>
<dbReference type="PANTHER" id="PTHR32089:SF112">
    <property type="entry name" value="LYSOZYME-LIKE PROTEIN-RELATED"/>
    <property type="match status" value="1"/>
</dbReference>